<accession>A0A8C6ZP60</accession>
<dbReference type="AlphaFoldDB" id="A0A8C6ZP60"/>
<dbReference type="Ensembl" id="ENSNPET00000017414.1">
    <property type="protein sequence ID" value="ENSNPEP00000016992.1"/>
    <property type="gene ID" value="ENSNPEG00000012646.1"/>
</dbReference>
<proteinExistence type="inferred from homology"/>
<dbReference type="SUPFAM" id="SSF69572">
    <property type="entry name" value="Activating enzymes of the ubiquitin-like proteins"/>
    <property type="match status" value="2"/>
</dbReference>
<reference evidence="13" key="2">
    <citation type="submission" date="2025-09" db="UniProtKB">
        <authorList>
            <consortium name="Ensembl"/>
        </authorList>
    </citation>
    <scope>IDENTIFICATION</scope>
</reference>
<keyword evidence="14" id="KW-1185">Reference proteome</keyword>
<dbReference type="Gene3D" id="1.10.10.2660">
    <property type="entry name" value="Ubiquitin-activating enzyme E1, SCCH domain"/>
    <property type="match status" value="1"/>
</dbReference>
<dbReference type="Gene3D" id="3.40.50.720">
    <property type="entry name" value="NAD(P)-binding Rossmann-like Domain"/>
    <property type="match status" value="1"/>
</dbReference>
<dbReference type="InterPro" id="IPR035985">
    <property type="entry name" value="Ubiquitin-activating_enz"/>
</dbReference>
<keyword evidence="5" id="KW-0833">Ubl conjugation pathway</keyword>
<feature type="domain" description="Ubiquitin-activating enzyme E1 four-helix bundle" evidence="12">
    <location>
        <begin position="94"/>
        <end position="147"/>
    </location>
</feature>
<dbReference type="Gene3D" id="2.40.30.180">
    <property type="entry name" value="Ubiquitin-activating enzyme E1, FCCH domain"/>
    <property type="match status" value="1"/>
</dbReference>
<reference evidence="13" key="1">
    <citation type="submission" date="2025-08" db="UniProtKB">
        <authorList>
            <consortium name="Ensembl"/>
        </authorList>
    </citation>
    <scope>IDENTIFICATION</scope>
</reference>
<keyword evidence="6" id="KW-0067">ATP-binding</keyword>
<dbReference type="Pfam" id="PF16190">
    <property type="entry name" value="E1_FCCH"/>
    <property type="match status" value="1"/>
</dbReference>
<evidence type="ECO:0000259" key="9">
    <source>
        <dbReference type="Pfam" id="PF00899"/>
    </source>
</evidence>
<dbReference type="InterPro" id="IPR042302">
    <property type="entry name" value="E1_FCCH_sf"/>
</dbReference>
<evidence type="ECO:0000256" key="5">
    <source>
        <dbReference type="ARBA" id="ARBA00022786"/>
    </source>
</evidence>
<evidence type="ECO:0008006" key="15">
    <source>
        <dbReference type="Google" id="ProtNLM"/>
    </source>
</evidence>
<feature type="active site" description="Glycyl thioester intermediate" evidence="7">
    <location>
        <position position="408"/>
    </location>
</feature>
<feature type="region of interest" description="Disordered" evidence="8">
    <location>
        <begin position="140"/>
        <end position="161"/>
    </location>
</feature>
<evidence type="ECO:0000256" key="3">
    <source>
        <dbReference type="ARBA" id="ARBA00022598"/>
    </source>
</evidence>
<dbReference type="InterPro" id="IPR045886">
    <property type="entry name" value="ThiF/MoeB/HesA"/>
</dbReference>
<feature type="domain" description="THIF-type NAD/FAD binding fold" evidence="9">
    <location>
        <begin position="250"/>
        <end position="413"/>
    </location>
</feature>
<dbReference type="GO" id="GO:0005634">
    <property type="term" value="C:nucleus"/>
    <property type="evidence" value="ECO:0007669"/>
    <property type="project" value="TreeGrafter"/>
</dbReference>
<evidence type="ECO:0000313" key="13">
    <source>
        <dbReference type="Ensembl" id="ENSNPEP00000016992.1"/>
    </source>
</evidence>
<dbReference type="Gene3D" id="3.40.50.12550">
    <property type="entry name" value="Ubiquitin-activating enzyme E1, inactive adenylation domain, subdomain 2"/>
    <property type="match status" value="1"/>
</dbReference>
<comment type="similarity">
    <text evidence="2">Belongs to the ubiquitin-activating E1 family.</text>
</comment>
<dbReference type="InterPro" id="IPR000594">
    <property type="entry name" value="ThiF_NAD_FAD-bd"/>
</dbReference>
<dbReference type="PANTHER" id="PTHR10953:SF4">
    <property type="entry name" value="UBIQUITIN-ACTIVATING ENZYME E1 C-TERMINAL DOMAIN-CONTAINING PROTEIN"/>
    <property type="match status" value="1"/>
</dbReference>
<dbReference type="Pfam" id="PF10585">
    <property type="entry name" value="UBA_E1_SCCH"/>
    <property type="match status" value="1"/>
</dbReference>
<evidence type="ECO:0000259" key="12">
    <source>
        <dbReference type="Pfam" id="PF16191"/>
    </source>
</evidence>
<sequence>RWLGDSLGSTPLSAGWPSGCRGVVTCVAEEGCGHLFCDGDTVTFSGVEGMTELNGGQPCPVRVLGELPNGRRIGDTSSFAPYLRGGQVKQVHLPREYSYVSLPLTSLAQPKIQADAQELPRSRSLHVAFQALHAFRREHRRLPRPRAPVRPQPPSAPPSPLAEDVVRAFASVSAGDLCPMAAFLGGLAAQEALKAASGKFVPLDQWLYFDALECLAVEGALATTARSPCSGLTSRRAGDLGRGLRRLHRVGAGAIGCELLKNFAMMGLAAGAGGDITVTDTDTVARSNLHRQFLFRSADISKPKAEVAAAAVRLMNPDTKVTAHQNQVGPATELIYGEDFFKQLDGVASAVDNLETRSYLESCCRRSLRPLVDSGTEGTRGNVLPMVPHLTRLPGPASDPVEQTFPLCTLRHFPWAIEHTLQWARDEFEGLFRLSAENVNQFLADPTFVERLEAPEALEVLERVRGSLRERPRHWADCVRWARRRWQSCYHDGISRLLLAFPPDHVSLAPSTGPSRPLSPLPASPGSLKPDSAFPVPRKAARASPSGRGTGGVPTS</sequence>
<feature type="region of interest" description="Disordered" evidence="8">
    <location>
        <begin position="509"/>
        <end position="556"/>
    </location>
</feature>
<dbReference type="GO" id="GO:0004839">
    <property type="term" value="F:ubiquitin activating enzyme activity"/>
    <property type="evidence" value="ECO:0007669"/>
    <property type="project" value="TreeGrafter"/>
</dbReference>
<dbReference type="PROSITE" id="PS00865">
    <property type="entry name" value="UBIQUITIN_ACTIVAT_2"/>
    <property type="match status" value="1"/>
</dbReference>
<dbReference type="UniPathway" id="UPA00143"/>
<evidence type="ECO:0000256" key="4">
    <source>
        <dbReference type="ARBA" id="ARBA00022741"/>
    </source>
</evidence>
<dbReference type="GO" id="GO:0005737">
    <property type="term" value="C:cytoplasm"/>
    <property type="evidence" value="ECO:0007669"/>
    <property type="project" value="TreeGrafter"/>
</dbReference>
<comment type="pathway">
    <text evidence="1">Protein modification; protein ubiquitination.</text>
</comment>
<name>A0A8C6ZP60_NOTPE</name>
<dbReference type="Pfam" id="PF00899">
    <property type="entry name" value="ThiF"/>
    <property type="match status" value="1"/>
</dbReference>
<evidence type="ECO:0000313" key="14">
    <source>
        <dbReference type="Proteomes" id="UP000694420"/>
    </source>
</evidence>
<dbReference type="PANTHER" id="PTHR10953">
    <property type="entry name" value="UBIQUITIN-ACTIVATING ENZYME E1"/>
    <property type="match status" value="1"/>
</dbReference>
<dbReference type="Pfam" id="PF16191">
    <property type="entry name" value="E1_4HB"/>
    <property type="match status" value="1"/>
</dbReference>
<evidence type="ECO:0000259" key="11">
    <source>
        <dbReference type="Pfam" id="PF16190"/>
    </source>
</evidence>
<dbReference type="InterPro" id="IPR042063">
    <property type="entry name" value="Ubi_acti_E1_SCCH"/>
</dbReference>
<keyword evidence="4" id="KW-0547">Nucleotide-binding</keyword>
<evidence type="ECO:0000256" key="1">
    <source>
        <dbReference type="ARBA" id="ARBA00004906"/>
    </source>
</evidence>
<evidence type="ECO:0000256" key="2">
    <source>
        <dbReference type="ARBA" id="ARBA00005673"/>
    </source>
</evidence>
<feature type="compositionally biased region" description="Pro residues" evidence="8">
    <location>
        <begin position="145"/>
        <end position="160"/>
    </location>
</feature>
<organism evidence="13 14">
    <name type="scientific">Nothoprocta perdicaria</name>
    <name type="common">Chilean tinamou</name>
    <name type="synonym">Crypturus perdicarius</name>
    <dbReference type="NCBI Taxonomy" id="30464"/>
    <lineage>
        <taxon>Eukaryota</taxon>
        <taxon>Metazoa</taxon>
        <taxon>Chordata</taxon>
        <taxon>Craniata</taxon>
        <taxon>Vertebrata</taxon>
        <taxon>Euteleostomi</taxon>
        <taxon>Archelosauria</taxon>
        <taxon>Archosauria</taxon>
        <taxon>Dinosauria</taxon>
        <taxon>Saurischia</taxon>
        <taxon>Theropoda</taxon>
        <taxon>Coelurosauria</taxon>
        <taxon>Aves</taxon>
        <taxon>Palaeognathae</taxon>
        <taxon>Tinamiformes</taxon>
        <taxon>Tinamidae</taxon>
        <taxon>Nothoprocta</taxon>
    </lineage>
</organism>
<dbReference type="GO" id="GO:0006974">
    <property type="term" value="P:DNA damage response"/>
    <property type="evidence" value="ECO:0007669"/>
    <property type="project" value="TreeGrafter"/>
</dbReference>
<protein>
    <recommendedName>
        <fullName evidence="15">UBA1 enzyme</fullName>
    </recommendedName>
</protein>
<feature type="domain" description="Ubiquitin-activating enzyme SCCH" evidence="10">
    <location>
        <begin position="414"/>
        <end position="507"/>
    </location>
</feature>
<evidence type="ECO:0000256" key="6">
    <source>
        <dbReference type="ARBA" id="ARBA00022840"/>
    </source>
</evidence>
<dbReference type="InterPro" id="IPR032418">
    <property type="entry name" value="E1_FCCH"/>
</dbReference>
<dbReference type="InterPro" id="IPR033127">
    <property type="entry name" value="UBQ-activ_enz_E1_Cys_AS"/>
</dbReference>
<dbReference type="InterPro" id="IPR032420">
    <property type="entry name" value="E1_4HB"/>
</dbReference>
<dbReference type="GO" id="GO:0005524">
    <property type="term" value="F:ATP binding"/>
    <property type="evidence" value="ECO:0007669"/>
    <property type="project" value="UniProtKB-KW"/>
</dbReference>
<dbReference type="InterPro" id="IPR019572">
    <property type="entry name" value="UBA_E1_SCCH"/>
</dbReference>
<feature type="domain" description="Ubiquitin-activating enzyme E1 FCCH" evidence="11">
    <location>
        <begin position="20"/>
        <end position="91"/>
    </location>
</feature>
<dbReference type="Proteomes" id="UP000694420">
    <property type="component" value="Unplaced"/>
</dbReference>
<dbReference type="GO" id="GO:0006511">
    <property type="term" value="P:ubiquitin-dependent protein catabolic process"/>
    <property type="evidence" value="ECO:0007669"/>
    <property type="project" value="TreeGrafter"/>
</dbReference>
<evidence type="ECO:0000256" key="8">
    <source>
        <dbReference type="SAM" id="MobiDB-lite"/>
    </source>
</evidence>
<evidence type="ECO:0000256" key="7">
    <source>
        <dbReference type="PROSITE-ProRule" id="PRU10132"/>
    </source>
</evidence>
<keyword evidence="3" id="KW-0436">Ligase</keyword>
<evidence type="ECO:0000259" key="10">
    <source>
        <dbReference type="Pfam" id="PF10585"/>
    </source>
</evidence>